<dbReference type="Proteomes" id="UP000748332">
    <property type="component" value="Unassembled WGS sequence"/>
</dbReference>
<proteinExistence type="predicted"/>
<reference evidence="1" key="1">
    <citation type="submission" date="2020-04" db="EMBL/GenBank/DDBJ databases">
        <authorList>
            <person name="Zhang T."/>
        </authorList>
    </citation>
    <scope>NUCLEOTIDE SEQUENCE</scope>
    <source>
        <strain evidence="1">HKST-UBA16</strain>
    </source>
</reference>
<feature type="non-terminal residue" evidence="1">
    <location>
        <position position="336"/>
    </location>
</feature>
<organism evidence="1 2">
    <name type="scientific">Candidatus Dojkabacteria bacterium</name>
    <dbReference type="NCBI Taxonomy" id="2099670"/>
    <lineage>
        <taxon>Bacteria</taxon>
        <taxon>Candidatus Dojkabacteria</taxon>
    </lineage>
</organism>
<evidence type="ECO:0000313" key="2">
    <source>
        <dbReference type="Proteomes" id="UP000748332"/>
    </source>
</evidence>
<comment type="caution">
    <text evidence="1">The sequence shown here is derived from an EMBL/GenBank/DDBJ whole genome shotgun (WGS) entry which is preliminary data.</text>
</comment>
<accession>A0A955I2H7</accession>
<protein>
    <submittedName>
        <fullName evidence="1">Uncharacterized protein</fullName>
    </submittedName>
</protein>
<dbReference type="AlphaFoldDB" id="A0A955I2H7"/>
<evidence type="ECO:0000313" key="1">
    <source>
        <dbReference type="EMBL" id="MCA9375413.1"/>
    </source>
</evidence>
<name>A0A955I2H7_9BACT</name>
<sequence>MSQLSLNLGLGRGPEGLQVSTTGDENLFNVIAARNHPDILPTDPTYLVLPIAITEKMSEPQTHLAVALFDKYGVFDPTELNTIRQSDGRIIRQTVAAYFFNHCSLDAHAASEMIFNNWQQARETTGVASQVDAYARRTQPEIQGDLNYYMIISLLTLNPTAPFELISTAIQTYPWLREGTALSDMSTRMRDTIDLFRSFLDEESLNAWRATVQDQINSWDFESDDPASSDKMKELINEMLLGKPEVEAEPEGVDTEQDSNNVELTVPDNKFADLNTLVEAYSQAEVAPPLPEGLPSLDFTQIAYLELTQRLITENPIHSSSEVAQIAVVQAMLSAL</sequence>
<reference evidence="1" key="2">
    <citation type="journal article" date="2021" name="Microbiome">
        <title>Successional dynamics and alternative stable states in a saline activated sludge microbial community over 9 years.</title>
        <authorList>
            <person name="Wang Y."/>
            <person name="Ye J."/>
            <person name="Ju F."/>
            <person name="Liu L."/>
            <person name="Boyd J.A."/>
            <person name="Deng Y."/>
            <person name="Parks D.H."/>
            <person name="Jiang X."/>
            <person name="Yin X."/>
            <person name="Woodcroft B.J."/>
            <person name="Tyson G.W."/>
            <person name="Hugenholtz P."/>
            <person name="Polz M.F."/>
            <person name="Zhang T."/>
        </authorList>
    </citation>
    <scope>NUCLEOTIDE SEQUENCE</scope>
    <source>
        <strain evidence="1">HKST-UBA16</strain>
    </source>
</reference>
<gene>
    <name evidence="1" type="ORF">KC622_03725</name>
</gene>
<dbReference type="EMBL" id="JAGQLM010000171">
    <property type="protein sequence ID" value="MCA9375413.1"/>
    <property type="molecule type" value="Genomic_DNA"/>
</dbReference>